<keyword evidence="8 10" id="KW-0472">Membrane</keyword>
<gene>
    <name evidence="12" type="ORF">HNQ52_000393</name>
</gene>
<evidence type="ECO:0000256" key="6">
    <source>
        <dbReference type="ARBA" id="ARBA00022989"/>
    </source>
</evidence>
<feature type="transmembrane region" description="Helical" evidence="10">
    <location>
        <begin position="194"/>
        <end position="212"/>
    </location>
</feature>
<evidence type="ECO:0000256" key="1">
    <source>
        <dbReference type="ARBA" id="ARBA00004651"/>
    </source>
</evidence>
<name>A0A7W8D3N0_9GAMM</name>
<dbReference type="InterPro" id="IPR038770">
    <property type="entry name" value="Na+/solute_symporter_sf"/>
</dbReference>
<evidence type="ECO:0000256" key="4">
    <source>
        <dbReference type="ARBA" id="ARBA00022475"/>
    </source>
</evidence>
<dbReference type="PANTHER" id="PTHR32507">
    <property type="entry name" value="NA(+)/H(+) ANTIPORTER 1"/>
    <property type="match status" value="1"/>
</dbReference>
<evidence type="ECO:0000313" key="12">
    <source>
        <dbReference type="EMBL" id="MBB5206877.1"/>
    </source>
</evidence>
<proteinExistence type="predicted"/>
<keyword evidence="13" id="KW-1185">Reference proteome</keyword>
<reference evidence="12 13" key="1">
    <citation type="submission" date="2020-08" db="EMBL/GenBank/DDBJ databases">
        <title>Genomic Encyclopedia of Type Strains, Phase IV (KMG-IV): sequencing the most valuable type-strain genomes for metagenomic binning, comparative biology and taxonomic classification.</title>
        <authorList>
            <person name="Goeker M."/>
        </authorList>
    </citation>
    <scope>NUCLEOTIDE SEQUENCE [LARGE SCALE GENOMIC DNA]</scope>
    <source>
        <strain evidence="12 13">DSM 24163</strain>
    </source>
</reference>
<feature type="transmembrane region" description="Helical" evidence="10">
    <location>
        <begin position="344"/>
        <end position="361"/>
    </location>
</feature>
<evidence type="ECO:0000259" key="11">
    <source>
        <dbReference type="Pfam" id="PF00999"/>
    </source>
</evidence>
<dbReference type="Gene3D" id="1.20.1530.20">
    <property type="match status" value="1"/>
</dbReference>
<feature type="transmembrane region" description="Helical" evidence="10">
    <location>
        <begin position="397"/>
        <end position="417"/>
    </location>
</feature>
<dbReference type="EMBL" id="JACHHP010000001">
    <property type="protein sequence ID" value="MBB5206877.1"/>
    <property type="molecule type" value="Genomic_DNA"/>
</dbReference>
<keyword evidence="2" id="KW-0813">Transport</keyword>
<evidence type="ECO:0000256" key="10">
    <source>
        <dbReference type="SAM" id="Phobius"/>
    </source>
</evidence>
<keyword evidence="3" id="KW-0050">Antiport</keyword>
<keyword evidence="7" id="KW-0406">Ion transport</keyword>
<accession>A0A7W8D3N0</accession>
<organism evidence="12 13">
    <name type="scientific">Chiayiivirga flava</name>
    <dbReference type="NCBI Taxonomy" id="659595"/>
    <lineage>
        <taxon>Bacteria</taxon>
        <taxon>Pseudomonadati</taxon>
        <taxon>Pseudomonadota</taxon>
        <taxon>Gammaproteobacteria</taxon>
        <taxon>Lysobacterales</taxon>
        <taxon>Lysobacteraceae</taxon>
        <taxon>Chiayiivirga</taxon>
    </lineage>
</organism>
<feature type="transmembrane region" description="Helical" evidence="10">
    <location>
        <begin position="6"/>
        <end position="24"/>
    </location>
</feature>
<evidence type="ECO:0000256" key="3">
    <source>
        <dbReference type="ARBA" id="ARBA00022449"/>
    </source>
</evidence>
<feature type="transmembrane region" description="Helical" evidence="10">
    <location>
        <begin position="92"/>
        <end position="115"/>
    </location>
</feature>
<feature type="transmembrane region" description="Helical" evidence="10">
    <location>
        <begin position="429"/>
        <end position="451"/>
    </location>
</feature>
<dbReference type="GO" id="GO:0005886">
    <property type="term" value="C:plasma membrane"/>
    <property type="evidence" value="ECO:0007669"/>
    <property type="project" value="UniProtKB-SubCell"/>
</dbReference>
<feature type="transmembrane region" description="Helical" evidence="10">
    <location>
        <begin position="367"/>
        <end position="385"/>
    </location>
</feature>
<dbReference type="Pfam" id="PF00999">
    <property type="entry name" value="Na_H_Exchanger"/>
    <property type="match status" value="1"/>
</dbReference>
<evidence type="ECO:0000256" key="9">
    <source>
        <dbReference type="SAM" id="MobiDB-lite"/>
    </source>
</evidence>
<dbReference type="GO" id="GO:0015297">
    <property type="term" value="F:antiporter activity"/>
    <property type="evidence" value="ECO:0007669"/>
    <property type="project" value="UniProtKB-KW"/>
</dbReference>
<dbReference type="RefSeq" id="WP_183959262.1">
    <property type="nucleotide sequence ID" value="NZ_JACHHP010000001.1"/>
</dbReference>
<comment type="caution">
    <text evidence="12">The sequence shown here is derived from an EMBL/GenBank/DDBJ whole genome shotgun (WGS) entry which is preliminary data.</text>
</comment>
<evidence type="ECO:0000256" key="7">
    <source>
        <dbReference type="ARBA" id="ARBA00023065"/>
    </source>
</evidence>
<protein>
    <submittedName>
        <fullName evidence="12">NhaP-type Na+/H+ or K+/H+ antiporter</fullName>
    </submittedName>
</protein>
<sequence>MGFLGWMAVIGTLLLLMALGSAYLRRLPLTAAAIYLGVGLLLGPGMLGLVRIDLADSAPLLEHLTELAVILSLFIGGLKLRLPLRHAAWRSAYLLAGPVMVVCIAGVAAVAYFVLGFDLPAALLLGALLAPTDPVLAGLVSVNDAEDHDRLRYGLSGEAGLNDGTAFPFVALALLLTQAPVDAGTLGGWALHRLVYAVPAGLLLGFVMGRILGQSAIALRSAQRDVDGPNDVLALALIVLSYVAAEANGAWGFLAVFAAGVGFREAEIRVVTERPHPDAAQRPRAADGGRQADDDVDTSTPAHPPAENLVETAPARGDMQAQPSIAAGLVVADMLSFGATAERLLEVLLVVIVGCALATHWDPMALLIGAALFGVIRPLAVAAILRAAPVTATQRRLMAWFGIRGIGSVYYLCYALTHGFDGPHADRVVDITLSVVALSIVAHGVTVRAALTRYERGLRRAHPTD</sequence>
<evidence type="ECO:0000256" key="8">
    <source>
        <dbReference type="ARBA" id="ARBA00023136"/>
    </source>
</evidence>
<evidence type="ECO:0000313" key="13">
    <source>
        <dbReference type="Proteomes" id="UP000521199"/>
    </source>
</evidence>
<evidence type="ECO:0000256" key="5">
    <source>
        <dbReference type="ARBA" id="ARBA00022692"/>
    </source>
</evidence>
<feature type="region of interest" description="Disordered" evidence="9">
    <location>
        <begin position="272"/>
        <end position="314"/>
    </location>
</feature>
<feature type="compositionally biased region" description="Basic and acidic residues" evidence="9">
    <location>
        <begin position="272"/>
        <end position="293"/>
    </location>
</feature>
<keyword evidence="4" id="KW-1003">Cell membrane</keyword>
<feature type="transmembrane region" description="Helical" evidence="10">
    <location>
        <begin position="64"/>
        <end position="80"/>
    </location>
</feature>
<dbReference type="AlphaFoldDB" id="A0A7W8D3N0"/>
<evidence type="ECO:0000256" key="2">
    <source>
        <dbReference type="ARBA" id="ARBA00022448"/>
    </source>
</evidence>
<comment type="subcellular location">
    <subcellularLocation>
        <location evidence="1">Cell membrane</location>
        <topology evidence="1">Multi-pass membrane protein</topology>
    </subcellularLocation>
</comment>
<feature type="transmembrane region" description="Helical" evidence="10">
    <location>
        <begin position="232"/>
        <end position="259"/>
    </location>
</feature>
<feature type="transmembrane region" description="Helical" evidence="10">
    <location>
        <begin position="121"/>
        <end position="142"/>
    </location>
</feature>
<dbReference type="PANTHER" id="PTHR32507:SF8">
    <property type="entry name" value="CNH1P"/>
    <property type="match status" value="1"/>
</dbReference>
<dbReference type="InterPro" id="IPR006153">
    <property type="entry name" value="Cation/H_exchanger_TM"/>
</dbReference>
<keyword evidence="5 10" id="KW-0812">Transmembrane</keyword>
<dbReference type="GO" id="GO:1902600">
    <property type="term" value="P:proton transmembrane transport"/>
    <property type="evidence" value="ECO:0007669"/>
    <property type="project" value="InterPro"/>
</dbReference>
<dbReference type="Proteomes" id="UP000521199">
    <property type="component" value="Unassembled WGS sequence"/>
</dbReference>
<feature type="domain" description="Cation/H+ exchanger transmembrane" evidence="11">
    <location>
        <begin position="16"/>
        <end position="270"/>
    </location>
</feature>
<keyword evidence="6 10" id="KW-1133">Transmembrane helix</keyword>
<feature type="transmembrane region" description="Helical" evidence="10">
    <location>
        <begin position="31"/>
        <end position="52"/>
    </location>
</feature>